<dbReference type="GO" id="GO:0005829">
    <property type="term" value="C:cytosol"/>
    <property type="evidence" value="ECO:0007669"/>
    <property type="project" value="TreeGrafter"/>
</dbReference>
<dbReference type="InterPro" id="IPR003682">
    <property type="entry name" value="rRNA_ssu_MeTfrase_G"/>
</dbReference>
<dbReference type="Proteomes" id="UP000431269">
    <property type="component" value="Chromosome"/>
</dbReference>
<evidence type="ECO:0000313" key="7">
    <source>
        <dbReference type="EMBL" id="QGZ97031.1"/>
    </source>
</evidence>
<evidence type="ECO:0000256" key="1">
    <source>
        <dbReference type="ARBA" id="ARBA00022490"/>
    </source>
</evidence>
<dbReference type="InterPro" id="IPR029063">
    <property type="entry name" value="SAM-dependent_MTases_sf"/>
</dbReference>
<reference evidence="8" key="1">
    <citation type="submission" date="2019-12" db="EMBL/GenBank/DDBJ databases">
        <title>Complete genome of Terracaulis silvestris 0127_4.</title>
        <authorList>
            <person name="Vieira S."/>
            <person name="Riedel T."/>
            <person name="Sproer C."/>
            <person name="Pascual J."/>
            <person name="Boedeker C."/>
            <person name="Overmann J."/>
        </authorList>
    </citation>
    <scope>NUCLEOTIDE SEQUENCE [LARGE SCALE GENOMIC DNA]</scope>
    <source>
        <strain evidence="8">0127_4</strain>
    </source>
</reference>
<evidence type="ECO:0000256" key="2">
    <source>
        <dbReference type="ARBA" id="ARBA00022552"/>
    </source>
</evidence>
<dbReference type="EC" id="2.1.1.170" evidence="6"/>
<gene>
    <name evidence="6 7" type="primary">rsmG</name>
    <name evidence="7" type="ORF">DSM104635_03896</name>
</gene>
<feature type="binding site" evidence="6">
    <location>
        <begin position="100"/>
        <end position="102"/>
    </location>
    <ligand>
        <name>S-adenosyl-L-methionine</name>
        <dbReference type="ChEBI" id="CHEBI:59789"/>
    </ligand>
</feature>
<sequence length="214" mass="22950">MSYGPDEFQRDLGSTVPRETIARLETHRRLLEEWSARMNLVGPKELDLFWSRHALDSAQLIKFAPQAKSWADLGSGAGFPGLVVAAFLADTPGASVHLVESTGKKAAFLRAVAQEAGLPVTVFNQRIEDFGRGQGPYDVVTARALATLPRLITYAKPILDRGAIGLFHKGADVDAELAAASDALNGGAFQADVLESLSDPRGRIIRVTKAAARS</sequence>
<dbReference type="PANTHER" id="PTHR31760">
    <property type="entry name" value="S-ADENOSYL-L-METHIONINE-DEPENDENT METHYLTRANSFERASES SUPERFAMILY PROTEIN"/>
    <property type="match status" value="1"/>
</dbReference>
<name>A0A6I6MSB7_9CAUL</name>
<comment type="subcellular location">
    <subcellularLocation>
        <location evidence="6">Cytoplasm</location>
    </subcellularLocation>
</comment>
<comment type="catalytic activity">
    <reaction evidence="6">
        <text>guanosine(527) in 16S rRNA + S-adenosyl-L-methionine = N(7)-methylguanosine(527) in 16S rRNA + S-adenosyl-L-homocysteine</text>
        <dbReference type="Rhea" id="RHEA:42732"/>
        <dbReference type="Rhea" id="RHEA-COMP:10209"/>
        <dbReference type="Rhea" id="RHEA-COMP:10210"/>
        <dbReference type="ChEBI" id="CHEBI:57856"/>
        <dbReference type="ChEBI" id="CHEBI:59789"/>
        <dbReference type="ChEBI" id="CHEBI:74269"/>
        <dbReference type="ChEBI" id="CHEBI:74480"/>
        <dbReference type="EC" id="2.1.1.170"/>
    </reaction>
</comment>
<proteinExistence type="inferred from homology"/>
<dbReference type="Pfam" id="PF02527">
    <property type="entry name" value="GidB"/>
    <property type="match status" value="1"/>
</dbReference>
<dbReference type="EMBL" id="CP047045">
    <property type="protein sequence ID" value="QGZ97031.1"/>
    <property type="molecule type" value="Genomic_DNA"/>
</dbReference>
<feature type="binding site" evidence="6">
    <location>
        <position position="79"/>
    </location>
    <ligand>
        <name>S-adenosyl-L-methionine</name>
        <dbReference type="ChEBI" id="CHEBI:59789"/>
    </ligand>
</feature>
<dbReference type="AlphaFoldDB" id="A0A6I6MSB7"/>
<dbReference type="KEGG" id="tsv:DSM104635_03896"/>
<feature type="binding site" evidence="6">
    <location>
        <position position="74"/>
    </location>
    <ligand>
        <name>S-adenosyl-L-methionine</name>
        <dbReference type="ChEBI" id="CHEBI:59789"/>
    </ligand>
</feature>
<comment type="similarity">
    <text evidence="6">Belongs to the methyltransferase superfamily. RNA methyltransferase RsmG family.</text>
</comment>
<dbReference type="Gene3D" id="3.40.50.150">
    <property type="entry name" value="Vaccinia Virus protein VP39"/>
    <property type="match status" value="1"/>
</dbReference>
<keyword evidence="5 6" id="KW-0949">S-adenosyl-L-methionine</keyword>
<feature type="binding site" evidence="6">
    <location>
        <position position="143"/>
    </location>
    <ligand>
        <name>S-adenosyl-L-methionine</name>
        <dbReference type="ChEBI" id="CHEBI:59789"/>
    </ligand>
</feature>
<dbReference type="HAMAP" id="MF_00074">
    <property type="entry name" value="16SrRNA_methyltr_G"/>
    <property type="match status" value="1"/>
</dbReference>
<keyword evidence="1 6" id="KW-0963">Cytoplasm</keyword>
<feature type="binding site" evidence="6">
    <location>
        <begin position="127"/>
        <end position="128"/>
    </location>
    <ligand>
        <name>S-adenosyl-L-methionine</name>
        <dbReference type="ChEBI" id="CHEBI:59789"/>
    </ligand>
</feature>
<dbReference type="NCBIfam" id="TIGR00138">
    <property type="entry name" value="rsmG_gidB"/>
    <property type="match status" value="1"/>
</dbReference>
<keyword evidence="4 6" id="KW-0808">Transferase</keyword>
<evidence type="ECO:0000256" key="5">
    <source>
        <dbReference type="ARBA" id="ARBA00022691"/>
    </source>
</evidence>
<protein>
    <recommendedName>
        <fullName evidence="6">Ribosomal RNA small subunit methyltransferase G</fullName>
        <ecNumber evidence="6">2.1.1.170</ecNumber>
    </recommendedName>
    <alternativeName>
        <fullName evidence="6">16S rRNA 7-methylguanosine methyltransferase</fullName>
        <shortName evidence="6">16S rRNA m7G methyltransferase</shortName>
    </alternativeName>
</protein>
<keyword evidence="3 6" id="KW-0489">Methyltransferase</keyword>
<dbReference type="GO" id="GO:0070043">
    <property type="term" value="F:rRNA (guanine-N7-)-methyltransferase activity"/>
    <property type="evidence" value="ECO:0007669"/>
    <property type="project" value="UniProtKB-UniRule"/>
</dbReference>
<evidence type="ECO:0000256" key="4">
    <source>
        <dbReference type="ARBA" id="ARBA00022679"/>
    </source>
</evidence>
<keyword evidence="8" id="KW-1185">Reference proteome</keyword>
<dbReference type="PANTHER" id="PTHR31760:SF0">
    <property type="entry name" value="S-ADENOSYL-L-METHIONINE-DEPENDENT METHYLTRANSFERASES SUPERFAMILY PROTEIN"/>
    <property type="match status" value="1"/>
</dbReference>
<keyword evidence="2 6" id="KW-0698">rRNA processing</keyword>
<accession>A0A6I6MSB7</accession>
<dbReference type="PIRSF" id="PIRSF003078">
    <property type="entry name" value="GidB"/>
    <property type="match status" value="1"/>
</dbReference>
<evidence type="ECO:0000256" key="6">
    <source>
        <dbReference type="HAMAP-Rule" id="MF_00074"/>
    </source>
</evidence>
<organism evidence="7 8">
    <name type="scientific">Terricaulis silvestris</name>
    <dbReference type="NCBI Taxonomy" id="2686094"/>
    <lineage>
        <taxon>Bacteria</taxon>
        <taxon>Pseudomonadati</taxon>
        <taxon>Pseudomonadota</taxon>
        <taxon>Alphaproteobacteria</taxon>
        <taxon>Caulobacterales</taxon>
        <taxon>Caulobacteraceae</taxon>
        <taxon>Terricaulis</taxon>
    </lineage>
</organism>
<comment type="function">
    <text evidence="6">Specifically methylates the N7 position of guanine in position 527 of 16S rRNA.</text>
</comment>
<dbReference type="SUPFAM" id="SSF53335">
    <property type="entry name" value="S-adenosyl-L-methionine-dependent methyltransferases"/>
    <property type="match status" value="1"/>
</dbReference>
<evidence type="ECO:0000313" key="8">
    <source>
        <dbReference type="Proteomes" id="UP000431269"/>
    </source>
</evidence>
<evidence type="ECO:0000256" key="3">
    <source>
        <dbReference type="ARBA" id="ARBA00022603"/>
    </source>
</evidence>
<dbReference type="RefSeq" id="WP_158767865.1">
    <property type="nucleotide sequence ID" value="NZ_CP047045.1"/>
</dbReference>